<reference evidence="6 7" key="1">
    <citation type="submission" date="2018-05" db="EMBL/GenBank/DDBJ databases">
        <title>Leucothrix arctica sp. nov., isolated from Arctic seawater.</title>
        <authorList>
            <person name="Choi A."/>
            <person name="Baek K."/>
        </authorList>
    </citation>
    <scope>NUCLEOTIDE SEQUENCE [LARGE SCALE GENOMIC DNA]</scope>
    <source>
        <strain evidence="6 7">JCM 18388</strain>
    </source>
</reference>
<proteinExistence type="inferred from homology"/>
<dbReference type="SUPFAM" id="SSF53850">
    <property type="entry name" value="Periplasmic binding protein-like II"/>
    <property type="match status" value="1"/>
</dbReference>
<evidence type="ECO:0000256" key="3">
    <source>
        <dbReference type="ARBA" id="ARBA00023125"/>
    </source>
</evidence>
<dbReference type="PANTHER" id="PTHR30346:SF0">
    <property type="entry name" value="HCA OPERON TRANSCRIPTIONAL ACTIVATOR HCAR"/>
    <property type="match status" value="1"/>
</dbReference>
<dbReference type="CDD" id="cd08412">
    <property type="entry name" value="PBP2_PAO1_like"/>
    <property type="match status" value="1"/>
</dbReference>
<evidence type="ECO:0000256" key="2">
    <source>
        <dbReference type="ARBA" id="ARBA00023015"/>
    </source>
</evidence>
<keyword evidence="3" id="KW-0238">DNA-binding</keyword>
<dbReference type="RefSeq" id="WP_109839036.1">
    <property type="nucleotide sequence ID" value="NZ_QGKM01000065.1"/>
</dbReference>
<dbReference type="Pfam" id="PF03466">
    <property type="entry name" value="LysR_substrate"/>
    <property type="match status" value="1"/>
</dbReference>
<dbReference type="GO" id="GO:0003677">
    <property type="term" value="F:DNA binding"/>
    <property type="evidence" value="ECO:0007669"/>
    <property type="project" value="UniProtKB-KW"/>
</dbReference>
<keyword evidence="2" id="KW-0805">Transcription regulation</keyword>
<gene>
    <name evidence="6" type="ORF">DKW60_17905</name>
</gene>
<dbReference type="PRINTS" id="PR00039">
    <property type="entry name" value="HTHLYSR"/>
</dbReference>
<evidence type="ECO:0000259" key="5">
    <source>
        <dbReference type="PROSITE" id="PS50931"/>
    </source>
</evidence>
<evidence type="ECO:0000256" key="4">
    <source>
        <dbReference type="ARBA" id="ARBA00023163"/>
    </source>
</evidence>
<evidence type="ECO:0000256" key="1">
    <source>
        <dbReference type="ARBA" id="ARBA00009437"/>
    </source>
</evidence>
<dbReference type="PROSITE" id="PS50931">
    <property type="entry name" value="HTH_LYSR"/>
    <property type="match status" value="1"/>
</dbReference>
<dbReference type="Proteomes" id="UP000245539">
    <property type="component" value="Unassembled WGS sequence"/>
</dbReference>
<dbReference type="PANTHER" id="PTHR30346">
    <property type="entry name" value="TRANSCRIPTIONAL DUAL REGULATOR HCAR-RELATED"/>
    <property type="match status" value="1"/>
</dbReference>
<keyword evidence="4" id="KW-0804">Transcription</keyword>
<accession>A0A317C3R0</accession>
<protein>
    <submittedName>
        <fullName evidence="6">LysR family transcriptional regulator</fullName>
    </submittedName>
</protein>
<dbReference type="InterPro" id="IPR005119">
    <property type="entry name" value="LysR_subst-bd"/>
</dbReference>
<dbReference type="Gene3D" id="3.40.190.10">
    <property type="entry name" value="Periplasmic binding protein-like II"/>
    <property type="match status" value="2"/>
</dbReference>
<comment type="caution">
    <text evidence="6">The sequence shown here is derived from an EMBL/GenBank/DDBJ whole genome shotgun (WGS) entry which is preliminary data.</text>
</comment>
<dbReference type="Gene3D" id="1.10.10.10">
    <property type="entry name" value="Winged helix-like DNA-binding domain superfamily/Winged helix DNA-binding domain"/>
    <property type="match status" value="1"/>
</dbReference>
<name>A0A317C3R0_9GAMM</name>
<dbReference type="AlphaFoldDB" id="A0A317C3R0"/>
<dbReference type="EMBL" id="QGKM01000065">
    <property type="protein sequence ID" value="PWQ93285.1"/>
    <property type="molecule type" value="Genomic_DNA"/>
</dbReference>
<dbReference type="OrthoDB" id="196624at2"/>
<dbReference type="GO" id="GO:0032993">
    <property type="term" value="C:protein-DNA complex"/>
    <property type="evidence" value="ECO:0007669"/>
    <property type="project" value="TreeGrafter"/>
</dbReference>
<comment type="similarity">
    <text evidence="1">Belongs to the LysR transcriptional regulatory family.</text>
</comment>
<keyword evidence="7" id="KW-1185">Reference proteome</keyword>
<dbReference type="InterPro" id="IPR036388">
    <property type="entry name" value="WH-like_DNA-bd_sf"/>
</dbReference>
<organism evidence="6 7">
    <name type="scientific">Leucothrix pacifica</name>
    <dbReference type="NCBI Taxonomy" id="1247513"/>
    <lineage>
        <taxon>Bacteria</taxon>
        <taxon>Pseudomonadati</taxon>
        <taxon>Pseudomonadota</taxon>
        <taxon>Gammaproteobacteria</taxon>
        <taxon>Thiotrichales</taxon>
        <taxon>Thiotrichaceae</taxon>
        <taxon>Leucothrix</taxon>
    </lineage>
</organism>
<dbReference type="FunFam" id="1.10.10.10:FF:000001">
    <property type="entry name" value="LysR family transcriptional regulator"/>
    <property type="match status" value="1"/>
</dbReference>
<evidence type="ECO:0000313" key="6">
    <source>
        <dbReference type="EMBL" id="PWQ93285.1"/>
    </source>
</evidence>
<sequence length="308" mass="34843">MKASLKQLRYFVAVADCRKVADAAKLLHVSQPALSAALAQLESIWDTQLFIRHKAQGVSLTNSGELLLKHTRHLLQQAHSLEDYVRDLNEQVIGDIKIGCFSTLGPLYIPQLLQQAQTDYPELNIQILEGDLEQLEANLLNGQLELALSYGLDQHSRIHYEPLADSLPYVLLPESHPLCEYDSLSLEQLYTEPFILLDLPHSGDYFLSLFQQIGHQPKIAYRSRSFEMIRCMVASGRGFSLLNQRLRTNQAYNGGTLRMIPLKSDQTRPLPIVIARHVDLMPSMRARLVTSLIHKIINQANIAEDNKN</sequence>
<evidence type="ECO:0000313" key="7">
    <source>
        <dbReference type="Proteomes" id="UP000245539"/>
    </source>
</evidence>
<dbReference type="SUPFAM" id="SSF46785">
    <property type="entry name" value="Winged helix' DNA-binding domain"/>
    <property type="match status" value="1"/>
</dbReference>
<dbReference type="InterPro" id="IPR036390">
    <property type="entry name" value="WH_DNA-bd_sf"/>
</dbReference>
<dbReference type="InterPro" id="IPR000847">
    <property type="entry name" value="LysR_HTH_N"/>
</dbReference>
<dbReference type="GO" id="GO:0003700">
    <property type="term" value="F:DNA-binding transcription factor activity"/>
    <property type="evidence" value="ECO:0007669"/>
    <property type="project" value="InterPro"/>
</dbReference>
<feature type="domain" description="HTH lysR-type" evidence="5">
    <location>
        <begin position="1"/>
        <end position="61"/>
    </location>
</feature>
<dbReference type="Pfam" id="PF00126">
    <property type="entry name" value="HTH_1"/>
    <property type="match status" value="1"/>
</dbReference>